<accession>A0A841GH92</accession>
<dbReference type="RefSeq" id="WP_188025441.1">
    <property type="nucleotide sequence ID" value="NZ_JACHGR010000002.1"/>
</dbReference>
<dbReference type="AlphaFoldDB" id="A0A841GH92"/>
<dbReference type="Proteomes" id="UP000585721">
    <property type="component" value="Unassembled WGS sequence"/>
</dbReference>
<reference evidence="2 3" key="1">
    <citation type="submission" date="2020-08" db="EMBL/GenBank/DDBJ databases">
        <title>Genomic Encyclopedia of Type Strains, Phase IV (KMG-IV): sequencing the most valuable type-strain genomes for metagenomic binning, comparative biology and taxonomic classification.</title>
        <authorList>
            <person name="Goeker M."/>
        </authorList>
    </citation>
    <scope>NUCLEOTIDE SEQUENCE [LARGE SCALE GENOMIC DNA]</scope>
    <source>
        <strain evidence="2 3">DSM 22975</strain>
    </source>
</reference>
<gene>
    <name evidence="2" type="ORF">HNR75_000493</name>
</gene>
<organism evidence="2 3">
    <name type="scientific">Tolumonas osonensis</name>
    <dbReference type="NCBI Taxonomy" id="675874"/>
    <lineage>
        <taxon>Bacteria</taxon>
        <taxon>Pseudomonadati</taxon>
        <taxon>Pseudomonadota</taxon>
        <taxon>Gammaproteobacteria</taxon>
        <taxon>Aeromonadales</taxon>
        <taxon>Aeromonadaceae</taxon>
        <taxon>Tolumonas</taxon>
    </lineage>
</organism>
<proteinExistence type="predicted"/>
<keyword evidence="3" id="KW-1185">Reference proteome</keyword>
<feature type="signal peptide" evidence="1">
    <location>
        <begin position="1"/>
        <end position="20"/>
    </location>
</feature>
<name>A0A841GH92_9GAMM</name>
<dbReference type="EMBL" id="JACHGR010000002">
    <property type="protein sequence ID" value="MBB6054621.1"/>
    <property type="molecule type" value="Genomic_DNA"/>
</dbReference>
<evidence type="ECO:0000313" key="3">
    <source>
        <dbReference type="Proteomes" id="UP000585721"/>
    </source>
</evidence>
<dbReference type="GO" id="GO:0016829">
    <property type="term" value="F:lyase activity"/>
    <property type="evidence" value="ECO:0007669"/>
    <property type="project" value="UniProtKB-KW"/>
</dbReference>
<comment type="caution">
    <text evidence="2">The sequence shown here is derived from an EMBL/GenBank/DDBJ whole genome shotgun (WGS) entry which is preliminary data.</text>
</comment>
<sequence>MQRVIIAGVLTLFLSATASAADAFTDAMQQAYVPYRVALFKTNNGTPDEALKSVQQAKLAWTKITDQFSAQAPAPYDRDENFAATLKQVMQIYDQAESQVTQKQLVQSHETLEKIRNTLADLRHRNQVITYSDHMNAYHAVMEQLLEENKAILTKPDGIEQLIAKAGVLTYLSEKLRAEAPEQYRNQAEFAKLIENQNMAVDALQAALSTKDKQAIQAAISKLKQPYSRLFLKFG</sequence>
<evidence type="ECO:0000313" key="2">
    <source>
        <dbReference type="EMBL" id="MBB6054621.1"/>
    </source>
</evidence>
<protein>
    <submittedName>
        <fullName evidence="2">Cystathionine beta-lyase/cystathionine gamma-synthase</fullName>
    </submittedName>
</protein>
<evidence type="ECO:0000256" key="1">
    <source>
        <dbReference type="SAM" id="SignalP"/>
    </source>
</evidence>
<keyword evidence="2" id="KW-0456">Lyase</keyword>
<keyword evidence="1" id="KW-0732">Signal</keyword>
<feature type="chain" id="PRO_5032935645" evidence="1">
    <location>
        <begin position="21"/>
        <end position="235"/>
    </location>
</feature>